<keyword evidence="4" id="KW-1185">Reference proteome</keyword>
<name>A0A7Y4L7R5_9ACTN</name>
<sequence length="131" mass="13829">MSNDAFSDPSTATGIQWKDLHGALVLVKVHAIETGINTVHGASDAVRADVIVLDGKADGDIAEGDEFIDTLVFPKVLQSQLKSKVGGMVLGRVSQGNKKPGQSAPWTLTPANEADKAKGRDYLAKNTEAPF</sequence>
<comment type="caution">
    <text evidence="3">The sequence shown here is derived from an EMBL/GenBank/DDBJ whole genome shotgun (WGS) entry which is preliminary data.</text>
</comment>
<evidence type="ECO:0000313" key="2">
    <source>
        <dbReference type="EMBL" id="MBB6564406.1"/>
    </source>
</evidence>
<feature type="compositionally biased region" description="Basic and acidic residues" evidence="1">
    <location>
        <begin position="113"/>
        <end position="123"/>
    </location>
</feature>
<feature type="region of interest" description="Disordered" evidence="1">
    <location>
        <begin position="92"/>
        <end position="131"/>
    </location>
</feature>
<dbReference type="RefSeq" id="WP_171679167.1">
    <property type="nucleotide sequence ID" value="NZ_BAAAGT010000022.1"/>
</dbReference>
<dbReference type="Proteomes" id="UP000553957">
    <property type="component" value="Unassembled WGS sequence"/>
</dbReference>
<organism evidence="3 4">
    <name type="scientific">Kribbella sandramycini</name>
    <dbReference type="NCBI Taxonomy" id="60450"/>
    <lineage>
        <taxon>Bacteria</taxon>
        <taxon>Bacillati</taxon>
        <taxon>Actinomycetota</taxon>
        <taxon>Actinomycetes</taxon>
        <taxon>Propionibacteriales</taxon>
        <taxon>Kribbellaceae</taxon>
        <taxon>Kribbella</taxon>
    </lineage>
</organism>
<evidence type="ECO:0000313" key="4">
    <source>
        <dbReference type="Proteomes" id="UP000534306"/>
    </source>
</evidence>
<reference evidence="2 5" key="2">
    <citation type="submission" date="2020-08" db="EMBL/GenBank/DDBJ databases">
        <title>Sequencing the genomes of 1000 actinobacteria strains.</title>
        <authorList>
            <person name="Klenk H.-P."/>
        </authorList>
    </citation>
    <scope>NUCLEOTIDE SEQUENCE [LARGE SCALE GENOMIC DNA]</scope>
    <source>
        <strain evidence="2 5">DSM 15626</strain>
    </source>
</reference>
<protein>
    <submittedName>
        <fullName evidence="3">Uncharacterized protein</fullName>
    </submittedName>
</protein>
<reference evidence="3 4" key="1">
    <citation type="submission" date="2020-05" db="EMBL/GenBank/DDBJ databases">
        <title>Genome sequence of Kribbella sandramycini ATCC 39419.</title>
        <authorList>
            <person name="Maclea K.S."/>
            <person name="Fair J.L."/>
        </authorList>
    </citation>
    <scope>NUCLEOTIDE SEQUENCE [LARGE SCALE GENOMIC DNA]</scope>
    <source>
        <strain evidence="3 4">ATCC 39419</strain>
    </source>
</reference>
<evidence type="ECO:0000256" key="1">
    <source>
        <dbReference type="SAM" id="MobiDB-lite"/>
    </source>
</evidence>
<dbReference type="Proteomes" id="UP000534306">
    <property type="component" value="Unassembled WGS sequence"/>
</dbReference>
<accession>A0A7Y4L7R5</accession>
<dbReference type="EMBL" id="JACHKF010000001">
    <property type="protein sequence ID" value="MBB6564406.1"/>
    <property type="molecule type" value="Genomic_DNA"/>
</dbReference>
<dbReference type="EMBL" id="JABJRC010000018">
    <property type="protein sequence ID" value="NOL45868.1"/>
    <property type="molecule type" value="Genomic_DNA"/>
</dbReference>
<proteinExistence type="predicted"/>
<dbReference type="AlphaFoldDB" id="A0A7Y4L7R5"/>
<evidence type="ECO:0000313" key="3">
    <source>
        <dbReference type="EMBL" id="NOL45868.1"/>
    </source>
</evidence>
<gene>
    <name evidence="2" type="ORF">HNR71_000043</name>
    <name evidence="3" type="ORF">HPO96_37050</name>
</gene>
<evidence type="ECO:0000313" key="5">
    <source>
        <dbReference type="Proteomes" id="UP000553957"/>
    </source>
</evidence>